<keyword evidence="2" id="KW-1185">Reference proteome</keyword>
<organism evidence="1 2">
    <name type="scientific">Aspergillus fumigatus (strain CBS 144.89 / FGSC A1163 / CEA10)</name>
    <name type="common">Neosartorya fumigata</name>
    <dbReference type="NCBI Taxonomy" id="451804"/>
    <lineage>
        <taxon>Eukaryota</taxon>
        <taxon>Fungi</taxon>
        <taxon>Dikarya</taxon>
        <taxon>Ascomycota</taxon>
        <taxon>Pezizomycotina</taxon>
        <taxon>Eurotiomycetes</taxon>
        <taxon>Eurotiomycetidae</taxon>
        <taxon>Eurotiales</taxon>
        <taxon>Aspergillaceae</taxon>
        <taxon>Aspergillus</taxon>
        <taxon>Aspergillus subgen. Fumigati</taxon>
    </lineage>
</organism>
<proteinExistence type="predicted"/>
<protein>
    <submittedName>
        <fullName evidence="1">Uncharacterized protein</fullName>
    </submittedName>
</protein>
<sequence>MSPIKGFRIKSARVYRSGDLRVYHKLFRLASSSPDESPLSLSRNQKPAAQALLSSRLEAHSTHELTASTASPTAESKWKWQVAMSITSHPYVWHCPEQTSKNGLRGGENPKCCYLPSAHGEVTKNFLGH</sequence>
<gene>
    <name evidence="1" type="ORF">AFUB_077570</name>
</gene>
<dbReference type="Proteomes" id="UP000001699">
    <property type="component" value="Unassembled WGS sequence"/>
</dbReference>
<name>B0Y8J6_ASPFC</name>
<dbReference type="HOGENOM" id="CLU_1948348_0_0_1"/>
<dbReference type="VEuPathDB" id="FungiDB:AFUB_077570"/>
<reference evidence="1 2" key="1">
    <citation type="journal article" date="2008" name="PLoS Genet.">
        <title>Genomic islands in the pathogenic filamentous fungus Aspergillus fumigatus.</title>
        <authorList>
            <person name="Fedorova N.D."/>
            <person name="Khaldi N."/>
            <person name="Joardar V.S."/>
            <person name="Maiti R."/>
            <person name="Amedeo P."/>
            <person name="Anderson M.J."/>
            <person name="Crabtree J."/>
            <person name="Silva J.C."/>
            <person name="Badger J.H."/>
            <person name="Albarraq A."/>
            <person name="Angiuoli S."/>
            <person name="Bussey H."/>
            <person name="Bowyer P."/>
            <person name="Cotty P.J."/>
            <person name="Dyer P.S."/>
            <person name="Egan A."/>
            <person name="Galens K."/>
            <person name="Fraser-Liggett C.M."/>
            <person name="Haas B.J."/>
            <person name="Inman J.M."/>
            <person name="Kent R."/>
            <person name="Lemieux S."/>
            <person name="Malavazi I."/>
            <person name="Orvis J."/>
            <person name="Roemer T."/>
            <person name="Ronning C.M."/>
            <person name="Sundaram J.P."/>
            <person name="Sutton G."/>
            <person name="Turner G."/>
            <person name="Venter J.C."/>
            <person name="White O.R."/>
            <person name="Whitty B.R."/>
            <person name="Youngman P."/>
            <person name="Wolfe K.H."/>
            <person name="Goldman G.H."/>
            <person name="Wortman J.R."/>
            <person name="Jiang B."/>
            <person name="Denning D.W."/>
            <person name="Nierman W.C."/>
        </authorList>
    </citation>
    <scope>NUCLEOTIDE SEQUENCE [LARGE SCALE GENOMIC DNA]</scope>
    <source>
        <strain evidence="2">CBS 144.89 / FGSC A1163 / CEA10</strain>
    </source>
</reference>
<evidence type="ECO:0000313" key="1">
    <source>
        <dbReference type="EMBL" id="EDP49727.1"/>
    </source>
</evidence>
<dbReference type="EMBL" id="DS499599">
    <property type="protein sequence ID" value="EDP49727.1"/>
    <property type="molecule type" value="Genomic_DNA"/>
</dbReference>
<accession>B0Y8J6</accession>
<evidence type="ECO:0000313" key="2">
    <source>
        <dbReference type="Proteomes" id="UP000001699"/>
    </source>
</evidence>
<dbReference type="AlphaFoldDB" id="B0Y8J6"/>